<accession>A0A218ZEF4</accession>
<sequence length="112" mass="12252">MSASSATSVNPAANGSGYGASPSQLPPPKQIRFVNIEGPPPMKRRRIDAALAGNEKRDVTAEDHCALPVRTMYMNVIRYEEGPMKKDRHSSDAGIRRDNGDEEHKEETTSAE</sequence>
<dbReference type="OrthoDB" id="2354469at2759"/>
<evidence type="ECO:0000313" key="2">
    <source>
        <dbReference type="EMBL" id="OWP06407.1"/>
    </source>
</evidence>
<dbReference type="InParanoid" id="A0A218ZEF4"/>
<feature type="compositionally biased region" description="Polar residues" evidence="1">
    <location>
        <begin position="1"/>
        <end position="13"/>
    </location>
</feature>
<keyword evidence="3" id="KW-1185">Reference proteome</keyword>
<proteinExistence type="predicted"/>
<dbReference type="Proteomes" id="UP000242519">
    <property type="component" value="Unassembled WGS sequence"/>
</dbReference>
<comment type="caution">
    <text evidence="2">The sequence shown here is derived from an EMBL/GenBank/DDBJ whole genome shotgun (WGS) entry which is preliminary data.</text>
</comment>
<evidence type="ECO:0000256" key="1">
    <source>
        <dbReference type="SAM" id="MobiDB-lite"/>
    </source>
</evidence>
<name>A0A218ZEF4_9HELO</name>
<evidence type="ECO:0000313" key="3">
    <source>
        <dbReference type="Proteomes" id="UP000242519"/>
    </source>
</evidence>
<dbReference type="EMBL" id="MZNU01000046">
    <property type="protein sequence ID" value="OWP06407.1"/>
    <property type="molecule type" value="Genomic_DNA"/>
</dbReference>
<dbReference type="AlphaFoldDB" id="A0A218ZEF4"/>
<reference evidence="2 3" key="1">
    <citation type="submission" date="2017-04" db="EMBL/GenBank/DDBJ databases">
        <title>Draft genome sequence of Marssonina coronaria NL1: causal agent of apple blotch.</title>
        <authorList>
            <person name="Cheng Q."/>
        </authorList>
    </citation>
    <scope>NUCLEOTIDE SEQUENCE [LARGE SCALE GENOMIC DNA]</scope>
    <source>
        <strain evidence="2 3">NL1</strain>
    </source>
</reference>
<organism evidence="2 3">
    <name type="scientific">Diplocarpon coronariae</name>
    <dbReference type="NCBI Taxonomy" id="2795749"/>
    <lineage>
        <taxon>Eukaryota</taxon>
        <taxon>Fungi</taxon>
        <taxon>Dikarya</taxon>
        <taxon>Ascomycota</taxon>
        <taxon>Pezizomycotina</taxon>
        <taxon>Leotiomycetes</taxon>
        <taxon>Helotiales</taxon>
        <taxon>Drepanopezizaceae</taxon>
        <taxon>Diplocarpon</taxon>
    </lineage>
</organism>
<protein>
    <submittedName>
        <fullName evidence="2">Uncharacterized protein</fullName>
    </submittedName>
</protein>
<gene>
    <name evidence="2" type="ORF">B2J93_9180</name>
</gene>
<feature type="region of interest" description="Disordered" evidence="1">
    <location>
        <begin position="81"/>
        <end position="112"/>
    </location>
</feature>
<feature type="region of interest" description="Disordered" evidence="1">
    <location>
        <begin position="1"/>
        <end position="41"/>
    </location>
</feature>